<sequence>MPPAFGFSVGDFIATIGQYPHFSVLSEPGPLLWYLIPTPLKDTGGASSEYQSVIIELHGLQNVLARLAALEPTESNLSHVNAIRGMALACRLPLADFFSKLEKYEAAMGPLATSHTLRGAGKKIQWAVFMADEVRKIRAMISAKVISINLLLAMHASETLSRMESYSSSHYQQLFEKLEEHTNEMLLSHEASRREASGSSDRLQQGLDNVNVGMESVMQRLSSLSMGFASAHTSLVTLRILSSQIVGFLRSFPTELRTLLDTVIRTNMRMYVMLLSIHERVSTSPTLLLQSNIQFENALGVTQELPYEWFRSWEIFEGLLKTQFKDAPGACKVDAGRFRLVHAKRPSVSIDRDTWTQAITPGAEIIMLMIITDIACQLSSCPRPSCTGKPSFDLGEKEILTCPACGLRFMPQLSAIQGSVGSLNGLEVDQVAKIQVEEDAKLFGSRDLSNVGGGKDSPSHTPQVEELPEDVEMLDADDNEFSNVNLNQPTSPPPSEPPIFSWLADTLPPANPGSVIQWREAEEHRQSKQKKQEIDNIEVFRNVQVSVSLESELSADPARKAPSDEDELELGARIYYRNIIDRYPRIERFLARRSAEGNWERAKRLACAQDQAVEHAFPVAQNETPVQNESDEPADLIIDEGYDHVFGGRQERLHIDKLFSPEFQENFSMPQTYPEFQENYWTQQSVPASPVSSANTPLREADYSDEQKSLDSYPCEMDYGNEQKSLDSYPRGVDYGNEHNSPDSYLFFPDEDMEYKCILEHQDRN</sequence>
<protein>
    <submittedName>
        <fullName evidence="1">Uncharacterized protein</fullName>
    </submittedName>
</protein>
<proteinExistence type="predicted"/>
<evidence type="ECO:0000313" key="1">
    <source>
        <dbReference type="EMBL" id="OCK88434.1"/>
    </source>
</evidence>
<reference evidence="1 2" key="1">
    <citation type="journal article" date="2016" name="Nat. Commun.">
        <title>Ectomycorrhizal ecology is imprinted in the genome of the dominant symbiotic fungus Cenococcum geophilum.</title>
        <authorList>
            <consortium name="DOE Joint Genome Institute"/>
            <person name="Peter M."/>
            <person name="Kohler A."/>
            <person name="Ohm R.A."/>
            <person name="Kuo A."/>
            <person name="Krutzmann J."/>
            <person name="Morin E."/>
            <person name="Arend M."/>
            <person name="Barry K.W."/>
            <person name="Binder M."/>
            <person name="Choi C."/>
            <person name="Clum A."/>
            <person name="Copeland A."/>
            <person name="Grisel N."/>
            <person name="Haridas S."/>
            <person name="Kipfer T."/>
            <person name="LaButti K."/>
            <person name="Lindquist E."/>
            <person name="Lipzen A."/>
            <person name="Maire R."/>
            <person name="Meier B."/>
            <person name="Mihaltcheva S."/>
            <person name="Molinier V."/>
            <person name="Murat C."/>
            <person name="Poggeler S."/>
            <person name="Quandt C.A."/>
            <person name="Sperisen C."/>
            <person name="Tritt A."/>
            <person name="Tisserant E."/>
            <person name="Crous P.W."/>
            <person name="Henrissat B."/>
            <person name="Nehls U."/>
            <person name="Egli S."/>
            <person name="Spatafora J.W."/>
            <person name="Grigoriev I.V."/>
            <person name="Martin F.M."/>
        </authorList>
    </citation>
    <scope>NUCLEOTIDE SEQUENCE [LARGE SCALE GENOMIC DNA]</scope>
    <source>
        <strain evidence="1 2">1.58</strain>
    </source>
</reference>
<organism evidence="1 2">
    <name type="scientific">Cenococcum geophilum 1.58</name>
    <dbReference type="NCBI Taxonomy" id="794803"/>
    <lineage>
        <taxon>Eukaryota</taxon>
        <taxon>Fungi</taxon>
        <taxon>Dikarya</taxon>
        <taxon>Ascomycota</taxon>
        <taxon>Pezizomycotina</taxon>
        <taxon>Dothideomycetes</taxon>
        <taxon>Pleosporomycetidae</taxon>
        <taxon>Gloniales</taxon>
        <taxon>Gloniaceae</taxon>
        <taxon>Cenococcum</taxon>
    </lineage>
</organism>
<name>A0ACC8EQA8_9PEZI</name>
<gene>
    <name evidence="1" type="ORF">K441DRAFT_589080</name>
</gene>
<accession>A0ACC8EQA8</accession>
<dbReference type="Proteomes" id="UP000250078">
    <property type="component" value="Unassembled WGS sequence"/>
</dbReference>
<evidence type="ECO:0000313" key="2">
    <source>
        <dbReference type="Proteomes" id="UP000250078"/>
    </source>
</evidence>
<dbReference type="EMBL" id="KV748243">
    <property type="protein sequence ID" value="OCK88434.1"/>
    <property type="molecule type" value="Genomic_DNA"/>
</dbReference>
<keyword evidence="2" id="KW-1185">Reference proteome</keyword>